<feature type="region of interest" description="Disordered" evidence="3">
    <location>
        <begin position="1"/>
        <end position="21"/>
    </location>
</feature>
<sequence>MKPTVTPDVRSPGAAPQRSSHLHFSGARGEQHLRKCIYAPLAILWLVASASSFAHSLEDAEAELQERERYAQFVDQPAPTFSLAGVEGNIVASSDLEGRVVVLNFIYTRCQEACPVHMNLIAEVQERVNDTGLRDDVEFITIATDSEDFAGTHNNMRAYGENFDLDPANWRFLYRSENEFVDTTRQVAEAYGLKFDDVAEGVQAHGVVTHVIDQSGRIRARFHGLKFDPEHLVSYVKVLAEGPETLSTGVWDRIRHTVVNTFD</sequence>
<evidence type="ECO:0000313" key="6">
    <source>
        <dbReference type="Proteomes" id="UP000241895"/>
    </source>
</evidence>
<dbReference type="Proteomes" id="UP000241895">
    <property type="component" value="Unassembled WGS sequence"/>
</dbReference>
<proteinExistence type="inferred from homology"/>
<evidence type="ECO:0000256" key="2">
    <source>
        <dbReference type="ARBA" id="ARBA00023008"/>
    </source>
</evidence>
<dbReference type="InterPro" id="IPR036249">
    <property type="entry name" value="Thioredoxin-like_sf"/>
</dbReference>
<dbReference type="Pfam" id="PF02630">
    <property type="entry name" value="SCO1-SenC"/>
    <property type="match status" value="1"/>
</dbReference>
<dbReference type="PANTHER" id="PTHR12151">
    <property type="entry name" value="ELECTRON TRANSPORT PROTIN SCO1/SENC FAMILY MEMBER"/>
    <property type="match status" value="1"/>
</dbReference>
<keyword evidence="6" id="KW-1185">Reference proteome</keyword>
<evidence type="ECO:0000259" key="4">
    <source>
        <dbReference type="PROSITE" id="PS51352"/>
    </source>
</evidence>
<dbReference type="PROSITE" id="PS51352">
    <property type="entry name" value="THIOREDOXIN_2"/>
    <property type="match status" value="1"/>
</dbReference>
<keyword evidence="2" id="KW-0186">Copper</keyword>
<reference evidence="5 6" key="1">
    <citation type="submission" date="2018-03" db="EMBL/GenBank/DDBJ databases">
        <authorList>
            <person name="Zhou J."/>
            <person name="Li X."/>
            <person name="Xue M."/>
            <person name="Yin J."/>
        </authorList>
    </citation>
    <scope>NUCLEOTIDE SEQUENCE [LARGE SCALE GENOMIC DNA]</scope>
    <source>
        <strain evidence="5 6">SYSU ZJ2214</strain>
    </source>
</reference>
<organism evidence="5 6">
    <name type="scientific">Halomonas litopenaei</name>
    <dbReference type="NCBI Taxonomy" id="2109328"/>
    <lineage>
        <taxon>Bacteria</taxon>
        <taxon>Pseudomonadati</taxon>
        <taxon>Pseudomonadota</taxon>
        <taxon>Gammaproteobacteria</taxon>
        <taxon>Oceanospirillales</taxon>
        <taxon>Halomonadaceae</taxon>
        <taxon>Halomonas</taxon>
    </lineage>
</organism>
<name>A0ABX5IXC0_9GAMM</name>
<dbReference type="InterPro" id="IPR003782">
    <property type="entry name" value="SCO1/SenC"/>
</dbReference>
<dbReference type="SUPFAM" id="SSF52833">
    <property type="entry name" value="Thioredoxin-like"/>
    <property type="match status" value="1"/>
</dbReference>
<evidence type="ECO:0000313" key="5">
    <source>
        <dbReference type="EMBL" id="PTL95135.1"/>
    </source>
</evidence>
<dbReference type="CDD" id="cd02968">
    <property type="entry name" value="SCO"/>
    <property type="match status" value="1"/>
</dbReference>
<feature type="domain" description="Thioredoxin" evidence="4">
    <location>
        <begin position="72"/>
        <end position="241"/>
    </location>
</feature>
<dbReference type="EMBL" id="PXNS01000004">
    <property type="protein sequence ID" value="PTL95135.1"/>
    <property type="molecule type" value="Genomic_DNA"/>
</dbReference>
<protein>
    <submittedName>
        <fullName evidence="5">SCO family protein</fullName>
    </submittedName>
</protein>
<accession>A0ABX5IXC0</accession>
<comment type="caution">
    <text evidence="5">The sequence shown here is derived from an EMBL/GenBank/DDBJ whole genome shotgun (WGS) entry which is preliminary data.</text>
</comment>
<dbReference type="Gene3D" id="3.40.30.10">
    <property type="entry name" value="Glutaredoxin"/>
    <property type="match status" value="1"/>
</dbReference>
<evidence type="ECO:0000256" key="1">
    <source>
        <dbReference type="ARBA" id="ARBA00010996"/>
    </source>
</evidence>
<evidence type="ECO:0000256" key="3">
    <source>
        <dbReference type="SAM" id="MobiDB-lite"/>
    </source>
</evidence>
<dbReference type="InterPro" id="IPR013766">
    <property type="entry name" value="Thioredoxin_domain"/>
</dbReference>
<gene>
    <name evidence="5" type="ORF">C6W88_07230</name>
</gene>
<comment type="similarity">
    <text evidence="1">Belongs to the SCO1/2 family.</text>
</comment>
<dbReference type="PANTHER" id="PTHR12151:SF25">
    <property type="entry name" value="LINALOOL DEHYDRATASE_ISOMERASE DOMAIN-CONTAINING PROTEIN"/>
    <property type="match status" value="1"/>
</dbReference>